<gene>
    <name evidence="11" type="ORF">KK1_009794</name>
</gene>
<dbReference type="PROSITE" id="PS00086">
    <property type="entry name" value="CYTOCHROME_P450"/>
    <property type="match status" value="2"/>
</dbReference>
<dbReference type="InterPro" id="IPR002401">
    <property type="entry name" value="Cyt_P450_E_grp-I"/>
</dbReference>
<keyword evidence="5" id="KW-0479">Metal-binding</keyword>
<dbReference type="PANTHER" id="PTHR47943">
    <property type="entry name" value="CYTOCHROME P450 93A3-LIKE"/>
    <property type="match status" value="1"/>
</dbReference>
<evidence type="ECO:0000313" key="12">
    <source>
        <dbReference type="Proteomes" id="UP000075243"/>
    </source>
</evidence>
<comment type="subcellular location">
    <subcellularLocation>
        <location evidence="2">Membrane</location>
    </subcellularLocation>
</comment>
<dbReference type="EMBL" id="CM003605">
    <property type="protein sequence ID" value="KYP70574.1"/>
    <property type="molecule type" value="Genomic_DNA"/>
</dbReference>
<dbReference type="Gene3D" id="1.10.630.10">
    <property type="entry name" value="Cytochrome P450"/>
    <property type="match status" value="2"/>
</dbReference>
<evidence type="ECO:0000313" key="11">
    <source>
        <dbReference type="EMBL" id="KYP70574.1"/>
    </source>
</evidence>
<dbReference type="FunFam" id="1.10.630.10:FF:000019">
    <property type="entry name" value="Cytochrome P450 family protein"/>
    <property type="match status" value="1"/>
</dbReference>
<evidence type="ECO:0000256" key="5">
    <source>
        <dbReference type="ARBA" id="ARBA00022723"/>
    </source>
</evidence>
<dbReference type="GO" id="GO:0020037">
    <property type="term" value="F:heme binding"/>
    <property type="evidence" value="ECO:0007669"/>
    <property type="project" value="InterPro"/>
</dbReference>
<keyword evidence="6" id="KW-0560">Oxidoreductase</keyword>
<dbReference type="InterPro" id="IPR001128">
    <property type="entry name" value="Cyt_P450"/>
</dbReference>
<name>A0A151TUA5_CAJCA</name>
<keyword evidence="10" id="KW-1133">Transmembrane helix</keyword>
<protein>
    <submittedName>
        <fullName evidence="11">Cytochrome P450 93A1</fullName>
    </submittedName>
</protein>
<dbReference type="Proteomes" id="UP000075243">
    <property type="component" value="Chromosome 3"/>
</dbReference>
<evidence type="ECO:0000256" key="10">
    <source>
        <dbReference type="SAM" id="Phobius"/>
    </source>
</evidence>
<accession>A0A151TUA5</accession>
<proteinExistence type="inferred from homology"/>
<keyword evidence="8" id="KW-0503">Monooxygenase</keyword>
<evidence type="ECO:0000256" key="2">
    <source>
        <dbReference type="ARBA" id="ARBA00004370"/>
    </source>
</evidence>
<dbReference type="Pfam" id="PF00067">
    <property type="entry name" value="p450"/>
    <property type="match status" value="3"/>
</dbReference>
<dbReference type="GO" id="GO:0016705">
    <property type="term" value="F:oxidoreductase activity, acting on paired donors, with incorporation or reduction of molecular oxygen"/>
    <property type="evidence" value="ECO:0007669"/>
    <property type="project" value="InterPro"/>
</dbReference>
<dbReference type="Gramene" id="C.cajan_09526.t">
    <property type="protein sequence ID" value="C.cajan_09526.t"/>
    <property type="gene ID" value="C.cajan_09526"/>
</dbReference>
<dbReference type="FunFam" id="1.10.630.10:FF:000126">
    <property type="entry name" value="Predicted protein"/>
    <property type="match status" value="1"/>
</dbReference>
<evidence type="ECO:0000256" key="6">
    <source>
        <dbReference type="ARBA" id="ARBA00023002"/>
    </source>
</evidence>
<sequence length="933" mass="104666">MDASGATVLCFIFFSTIAFLIFKSLITRSKNSRTPPSPPRLPIIGHLHLLGSVIPKSFQALALRHGPLIQLRLGASTCVVVSNAQVAKEVMKTHELNFCNRPQFGSSEYFLYKGSGFVTAPYGPYWRFIKKLCVTQLLSSSQLARFVHIREHEIEKLLKSLMVCSTEGRASDLSFDLTALTNSILCRMAMSTTCFDQVNDAEEILGLVREFLHVGAMLSMEAHGGHTCDMMDILLQVCKDPNTEVRLTRNDIKAFFLDIFLAGTDTSSAALQWTMAEILNNPGVLKKVRAEIDAVVGTSRLVNESDVPNLRYLQSVVKEALRLHPTAPFVLRQSSEDCSINGYDVKGQTRTLINVYAIMRDPQVWVNAEEFKPERFLEETDGSGGQRVIAMDGGDFRYLPFGFGRRGCPGSSLALTVIHVTVASLIQCFQWKIKDGVSMEEGSSKQNKTNRPPSPLALPIIGHLHLLAPIPHQALHKLSTRYGPIMQLFLGSVPCVVASTPEAAREFLKTHETHFSNRPQSSAVDYLTYGSQDFSFAPYGPYWKFMKKICMSELLGGHTLSQLLPVRRQETLRFLRLMLGKGKEVEAVDVGGELLRLSNNVVSRMLMSQTCTENESEAEEVRKLVHDTVQLTGKFNVSDFIWFFRNWDVQGFGKRLKEIRDSFDTMMDKVIKEHEEERRKRNEMGSGGEGQIKDLLDILLDIHYDENSDIKLSIENIKAFILDVFMAGTDTAALTTVWALAELINHPHMMERARKEIDAVIGNSRIVEESDIVNLPYLQAVVKETLRIHPTGPLIVRESSESCTIWGYEIPAKTQLFVNIWAIGRDPNHWENPLEFRPERFISEEGSGKSLLDVRGQHFHLIPFGSGRRGCPGTSLALQFVQTNLAAMLQCFEWKVKGGKQTVDMEEKPGITLLKAHPLICVPLPRLDPFPPQ</sequence>
<dbReference type="InterPro" id="IPR036396">
    <property type="entry name" value="Cyt_P450_sf"/>
</dbReference>
<dbReference type="GO" id="GO:0005506">
    <property type="term" value="F:iron ion binding"/>
    <property type="evidence" value="ECO:0007669"/>
    <property type="project" value="InterPro"/>
</dbReference>
<evidence type="ECO:0000256" key="8">
    <source>
        <dbReference type="ARBA" id="ARBA00023033"/>
    </source>
</evidence>
<evidence type="ECO:0000256" key="3">
    <source>
        <dbReference type="ARBA" id="ARBA00010617"/>
    </source>
</evidence>
<dbReference type="CDD" id="cd20655">
    <property type="entry name" value="CYP93"/>
    <property type="match status" value="1"/>
</dbReference>
<keyword evidence="9 10" id="KW-0472">Membrane</keyword>
<dbReference type="OMA" id="EWICKLA"/>
<feature type="transmembrane region" description="Helical" evidence="10">
    <location>
        <begin position="6"/>
        <end position="26"/>
    </location>
</feature>
<dbReference type="STRING" id="3821.A0A151TUA5"/>
<dbReference type="PRINTS" id="PR00385">
    <property type="entry name" value="P450"/>
</dbReference>
<organism evidence="11 12">
    <name type="scientific">Cajanus cajan</name>
    <name type="common">Pigeon pea</name>
    <name type="synonym">Cajanus indicus</name>
    <dbReference type="NCBI Taxonomy" id="3821"/>
    <lineage>
        <taxon>Eukaryota</taxon>
        <taxon>Viridiplantae</taxon>
        <taxon>Streptophyta</taxon>
        <taxon>Embryophyta</taxon>
        <taxon>Tracheophyta</taxon>
        <taxon>Spermatophyta</taxon>
        <taxon>Magnoliopsida</taxon>
        <taxon>eudicotyledons</taxon>
        <taxon>Gunneridae</taxon>
        <taxon>Pentapetalae</taxon>
        <taxon>rosids</taxon>
        <taxon>fabids</taxon>
        <taxon>Fabales</taxon>
        <taxon>Fabaceae</taxon>
        <taxon>Papilionoideae</taxon>
        <taxon>50 kb inversion clade</taxon>
        <taxon>NPAAA clade</taxon>
        <taxon>indigoferoid/millettioid clade</taxon>
        <taxon>Phaseoleae</taxon>
        <taxon>Cajanus</taxon>
    </lineage>
</organism>
<dbReference type="GO" id="GO:0016020">
    <property type="term" value="C:membrane"/>
    <property type="evidence" value="ECO:0007669"/>
    <property type="project" value="UniProtKB-SubCell"/>
</dbReference>
<dbReference type="InterPro" id="IPR017972">
    <property type="entry name" value="Cyt_P450_CS"/>
</dbReference>
<dbReference type="PANTHER" id="PTHR47943:SF8">
    <property type="entry name" value="CYTOCHROME P450"/>
    <property type="match status" value="1"/>
</dbReference>
<dbReference type="SUPFAM" id="SSF48264">
    <property type="entry name" value="Cytochrome P450"/>
    <property type="match status" value="2"/>
</dbReference>
<dbReference type="PRINTS" id="PR00463">
    <property type="entry name" value="EP450I"/>
</dbReference>
<evidence type="ECO:0000256" key="9">
    <source>
        <dbReference type="ARBA" id="ARBA00023136"/>
    </source>
</evidence>
<keyword evidence="10" id="KW-0812">Transmembrane</keyword>
<keyword evidence="4" id="KW-0349">Heme</keyword>
<keyword evidence="7" id="KW-0408">Iron</keyword>
<comment type="cofactor">
    <cofactor evidence="1">
        <name>heme</name>
        <dbReference type="ChEBI" id="CHEBI:30413"/>
    </cofactor>
</comment>
<dbReference type="AlphaFoldDB" id="A0A151TUA5"/>
<keyword evidence="12" id="KW-1185">Reference proteome</keyword>
<reference evidence="11 12" key="1">
    <citation type="journal article" date="2012" name="Nat. Biotechnol.">
        <title>Draft genome sequence of pigeonpea (Cajanus cajan), an orphan legume crop of resource-poor farmers.</title>
        <authorList>
            <person name="Varshney R.K."/>
            <person name="Chen W."/>
            <person name="Li Y."/>
            <person name="Bharti A.K."/>
            <person name="Saxena R.K."/>
            <person name="Schlueter J.A."/>
            <person name="Donoghue M.T."/>
            <person name="Azam S."/>
            <person name="Fan G."/>
            <person name="Whaley A.M."/>
            <person name="Farmer A.D."/>
            <person name="Sheridan J."/>
            <person name="Iwata A."/>
            <person name="Tuteja R."/>
            <person name="Penmetsa R.V."/>
            <person name="Wu W."/>
            <person name="Upadhyaya H.D."/>
            <person name="Yang S.P."/>
            <person name="Shah T."/>
            <person name="Saxena K.B."/>
            <person name="Michael T."/>
            <person name="McCombie W.R."/>
            <person name="Yang B."/>
            <person name="Zhang G."/>
            <person name="Yang H."/>
            <person name="Wang J."/>
            <person name="Spillane C."/>
            <person name="Cook D.R."/>
            <person name="May G.D."/>
            <person name="Xu X."/>
            <person name="Jackson S.A."/>
        </authorList>
    </citation>
    <scope>NUCLEOTIDE SEQUENCE [LARGE SCALE GENOMIC DNA]</scope>
    <source>
        <strain evidence="12">cv. Asha</strain>
    </source>
</reference>
<evidence type="ECO:0000256" key="1">
    <source>
        <dbReference type="ARBA" id="ARBA00001971"/>
    </source>
</evidence>
<evidence type="ECO:0000256" key="7">
    <source>
        <dbReference type="ARBA" id="ARBA00023004"/>
    </source>
</evidence>
<evidence type="ECO:0000256" key="4">
    <source>
        <dbReference type="ARBA" id="ARBA00022617"/>
    </source>
</evidence>
<comment type="similarity">
    <text evidence="3">Belongs to the cytochrome P450 family.</text>
</comment>
<dbReference type="GO" id="GO:0004497">
    <property type="term" value="F:monooxygenase activity"/>
    <property type="evidence" value="ECO:0007669"/>
    <property type="project" value="UniProtKB-KW"/>
</dbReference>